<name>A0A931N2M7_9NOCA</name>
<gene>
    <name evidence="1" type="ORF">IT779_11395</name>
</gene>
<proteinExistence type="predicted"/>
<keyword evidence="2" id="KW-1185">Reference proteome</keyword>
<reference evidence="1" key="1">
    <citation type="submission" date="2020-11" db="EMBL/GenBank/DDBJ databases">
        <title>Nocardia NEAU-351.nov., a novel actinomycete isolated from the cow dung.</title>
        <authorList>
            <person name="Zhang X."/>
        </authorList>
    </citation>
    <scope>NUCLEOTIDE SEQUENCE</scope>
    <source>
        <strain evidence="1">NEAU-351</strain>
    </source>
</reference>
<dbReference type="Proteomes" id="UP000655751">
    <property type="component" value="Unassembled WGS sequence"/>
</dbReference>
<comment type="caution">
    <text evidence="1">The sequence shown here is derived from an EMBL/GenBank/DDBJ whole genome shotgun (WGS) entry which is preliminary data.</text>
</comment>
<sequence length="67" mass="7393">MIDVPEFFAERLARGAGEQARAWVAGLPDPVAEYTSRLRPTRTILTSWRRSAAQVVAPWAPSTRVVG</sequence>
<organism evidence="1 2">
    <name type="scientific">Nocardia bovistercoris</name>
    <dbReference type="NCBI Taxonomy" id="2785916"/>
    <lineage>
        <taxon>Bacteria</taxon>
        <taxon>Bacillati</taxon>
        <taxon>Actinomycetota</taxon>
        <taxon>Actinomycetes</taxon>
        <taxon>Mycobacteriales</taxon>
        <taxon>Nocardiaceae</taxon>
        <taxon>Nocardia</taxon>
    </lineage>
</organism>
<accession>A0A931N2M7</accession>
<protein>
    <submittedName>
        <fullName evidence="1">Uncharacterized protein</fullName>
    </submittedName>
</protein>
<evidence type="ECO:0000313" key="2">
    <source>
        <dbReference type="Proteomes" id="UP000655751"/>
    </source>
</evidence>
<dbReference type="AlphaFoldDB" id="A0A931N2M7"/>
<dbReference type="RefSeq" id="WP_196149240.1">
    <property type="nucleotide sequence ID" value="NZ_JADMLG010000004.1"/>
</dbReference>
<dbReference type="EMBL" id="JADMLG010000004">
    <property type="protein sequence ID" value="MBH0776887.1"/>
    <property type="molecule type" value="Genomic_DNA"/>
</dbReference>
<evidence type="ECO:0000313" key="1">
    <source>
        <dbReference type="EMBL" id="MBH0776887.1"/>
    </source>
</evidence>